<feature type="coiled-coil region" evidence="1">
    <location>
        <begin position="115"/>
        <end position="149"/>
    </location>
</feature>
<dbReference type="EMBL" id="BLVP01000033">
    <property type="protein sequence ID" value="GFM38050.1"/>
    <property type="molecule type" value="Genomic_DNA"/>
</dbReference>
<sequence>MMYTQGQYAEASESVASASREMPLVLDNANIMFMAGKYGQAVELLEEAELATKDDDTENAALKAGKVFGEMLFNREFMDYAPRTCDKVLINTYKGLAQMALLNQQNARVEFNRAYDRQRRAVEEFAKEIEAEQKKLAEEKEKAAKVAHNATNAQRPGLDMDRTTESCSALVQEQMPEMNVWEAYPDFVNPYTTYLAGLFFALNGEIASDFGKAATLLKRVDEMVPGNKAVQSDVAMARDFECGASSPASETPAVWVIFENGLAPVLTELRLDLPIFLLKLDSPIKNVPFVLPRVKARDEACSHLVVRAGDSVLPTQEVASIDRVVQTEYKTRFPMLLTKALVSTATKSFTQYLAEQAGGSGAGIVAAVFTTVSARADIRSWEALPKNVQIAKLPMPEKRVLDIALPDGSSAGTVELPESRFAIVHVRIPAPGAPAALNVIPVGTLRPDVEVAKQ</sequence>
<organism evidence="3 4">
    <name type="scientific">Desulfovibrio psychrotolerans</name>
    <dbReference type="NCBI Taxonomy" id="415242"/>
    <lineage>
        <taxon>Bacteria</taxon>
        <taxon>Pseudomonadati</taxon>
        <taxon>Thermodesulfobacteriota</taxon>
        <taxon>Desulfovibrionia</taxon>
        <taxon>Desulfovibrionales</taxon>
        <taxon>Desulfovibrionaceae</taxon>
        <taxon>Desulfovibrio</taxon>
    </lineage>
</organism>
<dbReference type="InterPro" id="IPR000595">
    <property type="entry name" value="cNMP-bd_dom"/>
</dbReference>
<keyword evidence="4" id="KW-1185">Reference proteome</keyword>
<reference evidence="3 4" key="1">
    <citation type="submission" date="2020-05" db="EMBL/GenBank/DDBJ databases">
        <title>Draft genome sequence of Desulfovibrio psychrotolerans JS1T.</title>
        <authorList>
            <person name="Ueno A."/>
            <person name="Tamazawa S."/>
            <person name="Tamamura S."/>
            <person name="Murakami T."/>
            <person name="Kiyama T."/>
            <person name="Inomata H."/>
            <person name="Amano Y."/>
            <person name="Miyakawa K."/>
            <person name="Tamaki H."/>
            <person name="Naganuma T."/>
            <person name="Kaneko K."/>
        </authorList>
    </citation>
    <scope>NUCLEOTIDE SEQUENCE [LARGE SCALE GENOMIC DNA]</scope>
    <source>
        <strain evidence="3 4">JS1</strain>
    </source>
</reference>
<evidence type="ECO:0000313" key="3">
    <source>
        <dbReference type="EMBL" id="GFM38050.1"/>
    </source>
</evidence>
<gene>
    <name evidence="3" type="ORF">DSM19430T_27340</name>
</gene>
<dbReference type="PROSITE" id="PS50042">
    <property type="entry name" value="CNMP_BINDING_3"/>
    <property type="match status" value="1"/>
</dbReference>
<dbReference type="AlphaFoldDB" id="A0A7J0BWG0"/>
<name>A0A7J0BWG0_9BACT</name>
<accession>A0A7J0BWG0</accession>
<evidence type="ECO:0000259" key="2">
    <source>
        <dbReference type="PROSITE" id="PS50042"/>
    </source>
</evidence>
<comment type="caution">
    <text evidence="3">The sequence shown here is derived from an EMBL/GenBank/DDBJ whole genome shotgun (WGS) entry which is preliminary data.</text>
</comment>
<keyword evidence="3" id="KW-0449">Lipoprotein</keyword>
<feature type="domain" description="Cyclic nucleotide-binding" evidence="2">
    <location>
        <begin position="26"/>
        <end position="128"/>
    </location>
</feature>
<dbReference type="Proteomes" id="UP000503820">
    <property type="component" value="Unassembled WGS sequence"/>
</dbReference>
<keyword evidence="1" id="KW-0175">Coiled coil</keyword>
<evidence type="ECO:0000256" key="1">
    <source>
        <dbReference type="SAM" id="Coils"/>
    </source>
</evidence>
<protein>
    <submittedName>
        <fullName evidence="3">Lipoprotein</fullName>
    </submittedName>
</protein>
<proteinExistence type="predicted"/>
<evidence type="ECO:0000313" key="4">
    <source>
        <dbReference type="Proteomes" id="UP000503820"/>
    </source>
</evidence>